<keyword evidence="8" id="KW-0865">Zymogen</keyword>
<dbReference type="SUPFAM" id="SSF50630">
    <property type="entry name" value="Acid proteases"/>
    <property type="match status" value="1"/>
</dbReference>
<reference evidence="14" key="2">
    <citation type="submission" date="2019-09" db="UniProtKB">
        <authorList>
            <consortium name="WormBaseParasite"/>
        </authorList>
    </citation>
    <scope>IDENTIFICATION</scope>
</reference>
<dbReference type="GO" id="GO:0006508">
    <property type="term" value="P:proteolysis"/>
    <property type="evidence" value="ECO:0007669"/>
    <property type="project" value="UniProtKB-KW"/>
</dbReference>
<evidence type="ECO:0000259" key="11">
    <source>
        <dbReference type="PROSITE" id="PS51767"/>
    </source>
</evidence>
<keyword evidence="6" id="KW-0064">Aspartyl protease</keyword>
<comment type="subcellular location">
    <subcellularLocation>
        <location evidence="1">Secreted</location>
    </subcellularLocation>
</comment>
<dbReference type="InterPro" id="IPR021109">
    <property type="entry name" value="Peptidase_aspartic_dom_sf"/>
</dbReference>
<dbReference type="PRINTS" id="PR00792">
    <property type="entry name" value="PEPSIN"/>
</dbReference>
<proteinExistence type="inferred from homology"/>
<keyword evidence="9" id="KW-1015">Disulfide bond</keyword>
<evidence type="ECO:0000256" key="2">
    <source>
        <dbReference type="ARBA" id="ARBA00007447"/>
    </source>
</evidence>
<dbReference type="InterPro" id="IPR001461">
    <property type="entry name" value="Aspartic_peptidase_A1"/>
</dbReference>
<dbReference type="GO" id="GO:0004190">
    <property type="term" value="F:aspartic-type endopeptidase activity"/>
    <property type="evidence" value="ECO:0007669"/>
    <property type="project" value="UniProtKB-KW"/>
</dbReference>
<keyword evidence="3" id="KW-0964">Secreted</keyword>
<dbReference type="Gene3D" id="2.40.70.10">
    <property type="entry name" value="Acid Proteases"/>
    <property type="match status" value="2"/>
</dbReference>
<evidence type="ECO:0000256" key="9">
    <source>
        <dbReference type="ARBA" id="ARBA00023157"/>
    </source>
</evidence>
<dbReference type="InterPro" id="IPR033121">
    <property type="entry name" value="PEPTIDASE_A1"/>
</dbReference>
<dbReference type="PANTHER" id="PTHR47966:SF44">
    <property type="entry name" value="PEPTIDASE A1 DOMAIN-CONTAINING PROTEIN"/>
    <property type="match status" value="1"/>
</dbReference>
<keyword evidence="4" id="KW-0645">Protease</keyword>
<evidence type="ECO:0000256" key="6">
    <source>
        <dbReference type="ARBA" id="ARBA00022750"/>
    </source>
</evidence>
<evidence type="ECO:0000256" key="10">
    <source>
        <dbReference type="ARBA" id="ARBA00023180"/>
    </source>
</evidence>
<keyword evidence="13" id="KW-1185">Reference proteome</keyword>
<reference evidence="12 13" key="1">
    <citation type="submission" date="2018-11" db="EMBL/GenBank/DDBJ databases">
        <authorList>
            <consortium name="Pathogen Informatics"/>
        </authorList>
    </citation>
    <scope>NUCLEOTIDE SEQUENCE [LARGE SCALE GENOMIC DNA]</scope>
</reference>
<feature type="domain" description="Peptidase A1" evidence="11">
    <location>
        <begin position="1"/>
        <end position="307"/>
    </location>
</feature>
<dbReference type="FunFam" id="2.40.70.10:FF:000058">
    <property type="entry name" value="ASpartyl Protease"/>
    <property type="match status" value="1"/>
</dbReference>
<evidence type="ECO:0000256" key="3">
    <source>
        <dbReference type="ARBA" id="ARBA00022525"/>
    </source>
</evidence>
<evidence type="ECO:0000313" key="14">
    <source>
        <dbReference type="WBParaSite" id="HPBE_0001451101-mRNA-1"/>
    </source>
</evidence>
<accession>A0A3P8DWX8</accession>
<evidence type="ECO:0000256" key="8">
    <source>
        <dbReference type="ARBA" id="ARBA00023145"/>
    </source>
</evidence>
<dbReference type="Pfam" id="PF00026">
    <property type="entry name" value="Asp"/>
    <property type="match status" value="1"/>
</dbReference>
<evidence type="ECO:0000256" key="7">
    <source>
        <dbReference type="ARBA" id="ARBA00022801"/>
    </source>
</evidence>
<comment type="similarity">
    <text evidence="2">Belongs to the peptidase A1 family.</text>
</comment>
<dbReference type="WBParaSite" id="HPBE_0001451101-mRNA-1">
    <property type="protein sequence ID" value="HPBE_0001451101-mRNA-1"/>
    <property type="gene ID" value="HPBE_0001451101"/>
</dbReference>
<sequence length="312" mass="33737">MSSYSSAGSTDGVVMDFVGENAPQPPEDWNQLGISCQSEDLNPIPPTVIGRITTTTTYGTGSASGFFGEDTVRFGPPGTDQLVVPGTVIGQAVRVAPFFARAMCDGILGLGFRDLSASNVNPPLLNAIDQKLIDPILTVYLEYGRNVDHGGVFTYGGLDNANCGDVIAYEPLTQAVYWQFRLKAVSSGYVVLKKGWEVISDTGTSLLGIPKAIADLIADGAGAVYDFRYGMYHIDCQATPLLNLTIGHHVYTIEAVNLVTKMNSDFCTMNMFPMSGLSFGPEWILGDPFIRQYCNIHNYNTKEIGFAKSLQK</sequence>
<dbReference type="GO" id="GO:0005764">
    <property type="term" value="C:lysosome"/>
    <property type="evidence" value="ECO:0007669"/>
    <property type="project" value="TreeGrafter"/>
</dbReference>
<evidence type="ECO:0000256" key="5">
    <source>
        <dbReference type="ARBA" id="ARBA00022729"/>
    </source>
</evidence>
<gene>
    <name evidence="12" type="ORF">HPBE_LOCUS14512</name>
</gene>
<dbReference type="EMBL" id="UZAH01028395">
    <property type="protein sequence ID" value="VDO99865.1"/>
    <property type="molecule type" value="Genomic_DNA"/>
</dbReference>
<evidence type="ECO:0000313" key="13">
    <source>
        <dbReference type="Proteomes" id="UP000050761"/>
    </source>
</evidence>
<evidence type="ECO:0000256" key="1">
    <source>
        <dbReference type="ARBA" id="ARBA00004613"/>
    </source>
</evidence>
<evidence type="ECO:0000256" key="4">
    <source>
        <dbReference type="ARBA" id="ARBA00022670"/>
    </source>
</evidence>
<dbReference type="AlphaFoldDB" id="A0A3P8DWX8"/>
<evidence type="ECO:0000313" key="12">
    <source>
        <dbReference type="EMBL" id="VDO99865.1"/>
    </source>
</evidence>
<name>A0A3P8DWX8_HELPZ</name>
<dbReference type="GO" id="GO:0005576">
    <property type="term" value="C:extracellular region"/>
    <property type="evidence" value="ECO:0007669"/>
    <property type="project" value="UniProtKB-SubCell"/>
</dbReference>
<organism evidence="12">
    <name type="scientific">Heligmosomoides polygyrus</name>
    <name type="common">Parasitic roundworm</name>
    <dbReference type="NCBI Taxonomy" id="6339"/>
    <lineage>
        <taxon>Eukaryota</taxon>
        <taxon>Metazoa</taxon>
        <taxon>Ecdysozoa</taxon>
        <taxon>Nematoda</taxon>
        <taxon>Chromadorea</taxon>
        <taxon>Rhabditida</taxon>
        <taxon>Rhabditina</taxon>
        <taxon>Rhabditomorpha</taxon>
        <taxon>Strongyloidea</taxon>
        <taxon>Heligmosomidae</taxon>
        <taxon>Heligmosomoides</taxon>
    </lineage>
</organism>
<dbReference type="PROSITE" id="PS51767">
    <property type="entry name" value="PEPTIDASE_A1"/>
    <property type="match status" value="1"/>
</dbReference>
<dbReference type="InterPro" id="IPR034164">
    <property type="entry name" value="Pepsin-like_dom"/>
</dbReference>
<keyword evidence="7" id="KW-0378">Hydrolase</keyword>
<protein>
    <submittedName>
        <fullName evidence="14">Peptidase A1 domain-containing protein</fullName>
    </submittedName>
</protein>
<dbReference type="Proteomes" id="UP000050761">
    <property type="component" value="Unassembled WGS sequence"/>
</dbReference>
<dbReference type="CDD" id="cd05471">
    <property type="entry name" value="pepsin_like"/>
    <property type="match status" value="1"/>
</dbReference>
<keyword evidence="10" id="KW-0325">Glycoprotein</keyword>
<dbReference type="PANTHER" id="PTHR47966">
    <property type="entry name" value="BETA-SITE APP-CLEAVING ENZYME, ISOFORM A-RELATED"/>
    <property type="match status" value="1"/>
</dbReference>
<keyword evidence="5" id="KW-0732">Signal</keyword>
<dbReference type="OrthoDB" id="771136at2759"/>